<dbReference type="GO" id="GO:0001518">
    <property type="term" value="C:voltage-gated sodium channel complex"/>
    <property type="evidence" value="ECO:0007669"/>
    <property type="project" value="TreeGrafter"/>
</dbReference>
<dbReference type="Proteomes" id="UP000186817">
    <property type="component" value="Unassembled WGS sequence"/>
</dbReference>
<dbReference type="PROSITE" id="PS00018">
    <property type="entry name" value="EF_HAND_1"/>
    <property type="match status" value="1"/>
</dbReference>
<keyword evidence="3" id="KW-0106">Calcium</keyword>
<dbReference type="Gene3D" id="1.10.287.70">
    <property type="match status" value="1"/>
</dbReference>
<dbReference type="GO" id="GO:0005248">
    <property type="term" value="F:voltage-gated sodium channel activity"/>
    <property type="evidence" value="ECO:0007669"/>
    <property type="project" value="TreeGrafter"/>
</dbReference>
<evidence type="ECO:0000256" key="2">
    <source>
        <dbReference type="ARBA" id="ARBA00022692"/>
    </source>
</evidence>
<comment type="subcellular location">
    <subcellularLocation>
        <location evidence="1">Membrane</location>
        <topology evidence="1">Multi-pass membrane protein</topology>
    </subcellularLocation>
</comment>
<dbReference type="InterPro" id="IPR011992">
    <property type="entry name" value="EF-hand-dom_pair"/>
</dbReference>
<dbReference type="InterPro" id="IPR018247">
    <property type="entry name" value="EF_Hand_1_Ca_BS"/>
</dbReference>
<evidence type="ECO:0000256" key="3">
    <source>
        <dbReference type="ARBA" id="ARBA00022837"/>
    </source>
</evidence>
<evidence type="ECO:0000256" key="1">
    <source>
        <dbReference type="ARBA" id="ARBA00004141"/>
    </source>
</evidence>
<dbReference type="PANTHER" id="PTHR10037:SF62">
    <property type="entry name" value="SODIUM CHANNEL PROTEIN 60E"/>
    <property type="match status" value="1"/>
</dbReference>
<feature type="transmembrane region" description="Helical" evidence="6">
    <location>
        <begin position="136"/>
        <end position="156"/>
    </location>
</feature>
<dbReference type="OrthoDB" id="420625at2759"/>
<dbReference type="Gene3D" id="1.10.238.10">
    <property type="entry name" value="EF-hand"/>
    <property type="match status" value="1"/>
</dbReference>
<dbReference type="GO" id="GO:0005509">
    <property type="term" value="F:calcium ion binding"/>
    <property type="evidence" value="ECO:0007669"/>
    <property type="project" value="InterPro"/>
</dbReference>
<dbReference type="InterPro" id="IPR027359">
    <property type="entry name" value="Volt_channel_dom_sf"/>
</dbReference>
<dbReference type="PANTHER" id="PTHR10037">
    <property type="entry name" value="VOLTAGE-GATED CATION CHANNEL CALCIUM AND SODIUM"/>
    <property type="match status" value="1"/>
</dbReference>
<feature type="domain" description="EF-hand" evidence="7">
    <location>
        <begin position="448"/>
        <end position="483"/>
    </location>
</feature>
<evidence type="ECO:0000256" key="4">
    <source>
        <dbReference type="ARBA" id="ARBA00022989"/>
    </source>
</evidence>
<organism evidence="8 9">
    <name type="scientific">Symbiodinium microadriaticum</name>
    <name type="common">Dinoflagellate</name>
    <name type="synonym">Zooxanthella microadriatica</name>
    <dbReference type="NCBI Taxonomy" id="2951"/>
    <lineage>
        <taxon>Eukaryota</taxon>
        <taxon>Sar</taxon>
        <taxon>Alveolata</taxon>
        <taxon>Dinophyceae</taxon>
        <taxon>Suessiales</taxon>
        <taxon>Symbiodiniaceae</taxon>
        <taxon>Symbiodinium</taxon>
    </lineage>
</organism>
<dbReference type="InterPro" id="IPR043203">
    <property type="entry name" value="VGCC_Ca_Na"/>
</dbReference>
<sequence length="529" mass="59506">MGAFDFLLDCNQPPISEEELWDVQQIGRELKSLRSYLEREFELLRNQSVQERCSAVSRPPLGFAVPDARVPTKDSNPCTHITNTEEAEEDQIDPISPQTSGTVRVSRLQQIFRAYEEKNFSSGWTSESGQGCLKDVVLSSAFSCIMVVLIFINVIILGVEVSVSASLGQEDVPPEFLYANAGFMAFFLLEIGLRILALGCHDFWWGELATWNRFDCVVVSLGSVDLAVSFWAEITAASLYARSVRMTHILRVAHALRSVRIVRFFRYRTPLKALVLSIFSTVMPLIWTLVLLLILLYSFSIVLTQLVVDDCRHRTVEATGDPNAIPICAEHLQRHWSTVPESMNSLFMGITGGIEWDELMRPLRDVSVAAVCSLYVFILIAVFAVLNVLTAHFCNTAIETASADQDVAVVRHLHERHQIVAKFRKLFADIGGSERVTLIKVALESLGISTDNVSLLFRLIDRDHNDTLDLEEFVVGCMQLRGNAKGLQLAKMDLDNRIMRHRVKDLRDDVASVRKSVQSLERSFHTRFG</sequence>
<evidence type="ECO:0000313" key="9">
    <source>
        <dbReference type="Proteomes" id="UP000186817"/>
    </source>
</evidence>
<feature type="transmembrane region" description="Helical" evidence="6">
    <location>
        <begin position="177"/>
        <end position="197"/>
    </location>
</feature>
<keyword evidence="4 6" id="KW-1133">Transmembrane helix</keyword>
<feature type="transmembrane region" description="Helical" evidence="6">
    <location>
        <begin position="366"/>
        <end position="389"/>
    </location>
</feature>
<dbReference type="SUPFAM" id="SSF47473">
    <property type="entry name" value="EF-hand"/>
    <property type="match status" value="1"/>
</dbReference>
<keyword evidence="5 6" id="KW-0472">Membrane</keyword>
<feature type="transmembrane region" description="Helical" evidence="6">
    <location>
        <begin position="217"/>
        <end position="241"/>
    </location>
</feature>
<dbReference type="Gene3D" id="1.20.120.350">
    <property type="entry name" value="Voltage-gated potassium channels. Chain C"/>
    <property type="match status" value="1"/>
</dbReference>
<dbReference type="AlphaFoldDB" id="A0A1Q9CW68"/>
<feature type="transmembrane region" description="Helical" evidence="6">
    <location>
        <begin position="273"/>
        <end position="299"/>
    </location>
</feature>
<evidence type="ECO:0000256" key="5">
    <source>
        <dbReference type="ARBA" id="ARBA00023136"/>
    </source>
</evidence>
<dbReference type="PROSITE" id="PS50222">
    <property type="entry name" value="EF_HAND_2"/>
    <property type="match status" value="1"/>
</dbReference>
<reference evidence="8 9" key="1">
    <citation type="submission" date="2016-02" db="EMBL/GenBank/DDBJ databases">
        <title>Genome analysis of coral dinoflagellate symbionts highlights evolutionary adaptations to a symbiotic lifestyle.</title>
        <authorList>
            <person name="Aranda M."/>
            <person name="Li Y."/>
            <person name="Liew Y.J."/>
            <person name="Baumgarten S."/>
            <person name="Simakov O."/>
            <person name="Wilson M."/>
            <person name="Piel J."/>
            <person name="Ashoor H."/>
            <person name="Bougouffa S."/>
            <person name="Bajic V.B."/>
            <person name="Ryu T."/>
            <person name="Ravasi T."/>
            <person name="Bayer T."/>
            <person name="Micklem G."/>
            <person name="Kim H."/>
            <person name="Bhak J."/>
            <person name="Lajeunesse T.C."/>
            <person name="Voolstra C.R."/>
        </authorList>
    </citation>
    <scope>NUCLEOTIDE SEQUENCE [LARGE SCALE GENOMIC DNA]</scope>
    <source>
        <strain evidence="8 9">CCMP2467</strain>
    </source>
</reference>
<gene>
    <name evidence="8" type="primary">CAC</name>
    <name evidence="8" type="ORF">AK812_SmicGene31646</name>
</gene>
<dbReference type="SUPFAM" id="SSF81324">
    <property type="entry name" value="Voltage-gated potassium channels"/>
    <property type="match status" value="1"/>
</dbReference>
<dbReference type="EMBL" id="LSRX01000876">
    <property type="protein sequence ID" value="OLP87166.1"/>
    <property type="molecule type" value="Genomic_DNA"/>
</dbReference>
<protein>
    <submittedName>
        <fullName evidence="8">Voltage-dependent calcium channel type A subunit alpha-1</fullName>
    </submittedName>
</protein>
<keyword evidence="2 6" id="KW-0812">Transmembrane</keyword>
<dbReference type="InterPro" id="IPR002048">
    <property type="entry name" value="EF_hand_dom"/>
</dbReference>
<comment type="caution">
    <text evidence="8">The sequence shown here is derived from an EMBL/GenBank/DDBJ whole genome shotgun (WGS) entry which is preliminary data.</text>
</comment>
<accession>A0A1Q9CW68</accession>
<name>A0A1Q9CW68_SYMMI</name>
<evidence type="ECO:0000313" key="8">
    <source>
        <dbReference type="EMBL" id="OLP87166.1"/>
    </source>
</evidence>
<proteinExistence type="predicted"/>
<evidence type="ECO:0000259" key="7">
    <source>
        <dbReference type="PROSITE" id="PS50222"/>
    </source>
</evidence>
<dbReference type="Pfam" id="PF00520">
    <property type="entry name" value="Ion_trans"/>
    <property type="match status" value="1"/>
</dbReference>
<keyword evidence="9" id="KW-1185">Reference proteome</keyword>
<dbReference type="InterPro" id="IPR005821">
    <property type="entry name" value="Ion_trans_dom"/>
</dbReference>
<evidence type="ECO:0000256" key="6">
    <source>
        <dbReference type="SAM" id="Phobius"/>
    </source>
</evidence>